<proteinExistence type="predicted"/>
<sequence>MEALERENDARVLPVAWKRDAQMLNTSIQQIHNWLRSQEKTFEDPFSVESLVRPTKQDIDQASTMLAALREEQMVTVEQAKESVEEENVGFSVLHIHLGLMLKPM</sequence>
<comment type="caution">
    <text evidence="1">The sequence shown here is derived from an EMBL/GenBank/DDBJ whole genome shotgun (WGS) entry which is preliminary data.</text>
</comment>
<gene>
    <name evidence="1" type="ORF">L2E82_30376</name>
</gene>
<name>A0ACB9D0X1_CICIN</name>
<keyword evidence="2" id="KW-1185">Reference proteome</keyword>
<accession>A0ACB9D0X1</accession>
<protein>
    <submittedName>
        <fullName evidence="1">Uncharacterized protein</fullName>
    </submittedName>
</protein>
<dbReference type="EMBL" id="CM042013">
    <property type="protein sequence ID" value="KAI3739962.1"/>
    <property type="molecule type" value="Genomic_DNA"/>
</dbReference>
<dbReference type="Proteomes" id="UP001055811">
    <property type="component" value="Linkage Group LG05"/>
</dbReference>
<reference evidence="1 2" key="2">
    <citation type="journal article" date="2022" name="Mol. Ecol. Resour.">
        <title>The genomes of chicory, endive, great burdock and yacon provide insights into Asteraceae paleo-polyploidization history and plant inulin production.</title>
        <authorList>
            <person name="Fan W."/>
            <person name="Wang S."/>
            <person name="Wang H."/>
            <person name="Wang A."/>
            <person name="Jiang F."/>
            <person name="Liu H."/>
            <person name="Zhao H."/>
            <person name="Xu D."/>
            <person name="Zhang Y."/>
        </authorList>
    </citation>
    <scope>NUCLEOTIDE SEQUENCE [LARGE SCALE GENOMIC DNA]</scope>
    <source>
        <strain evidence="2">cv. Punajuju</strain>
        <tissue evidence="1">Leaves</tissue>
    </source>
</reference>
<organism evidence="1 2">
    <name type="scientific">Cichorium intybus</name>
    <name type="common">Chicory</name>
    <dbReference type="NCBI Taxonomy" id="13427"/>
    <lineage>
        <taxon>Eukaryota</taxon>
        <taxon>Viridiplantae</taxon>
        <taxon>Streptophyta</taxon>
        <taxon>Embryophyta</taxon>
        <taxon>Tracheophyta</taxon>
        <taxon>Spermatophyta</taxon>
        <taxon>Magnoliopsida</taxon>
        <taxon>eudicotyledons</taxon>
        <taxon>Gunneridae</taxon>
        <taxon>Pentapetalae</taxon>
        <taxon>asterids</taxon>
        <taxon>campanulids</taxon>
        <taxon>Asterales</taxon>
        <taxon>Asteraceae</taxon>
        <taxon>Cichorioideae</taxon>
        <taxon>Cichorieae</taxon>
        <taxon>Cichoriinae</taxon>
        <taxon>Cichorium</taxon>
    </lineage>
</organism>
<reference evidence="2" key="1">
    <citation type="journal article" date="2022" name="Mol. Ecol. Resour.">
        <title>The genomes of chicory, endive, great burdock and yacon provide insights into Asteraceae palaeo-polyploidization history and plant inulin production.</title>
        <authorList>
            <person name="Fan W."/>
            <person name="Wang S."/>
            <person name="Wang H."/>
            <person name="Wang A."/>
            <person name="Jiang F."/>
            <person name="Liu H."/>
            <person name="Zhao H."/>
            <person name="Xu D."/>
            <person name="Zhang Y."/>
        </authorList>
    </citation>
    <scope>NUCLEOTIDE SEQUENCE [LARGE SCALE GENOMIC DNA]</scope>
    <source>
        <strain evidence="2">cv. Punajuju</strain>
    </source>
</reference>
<evidence type="ECO:0000313" key="1">
    <source>
        <dbReference type="EMBL" id="KAI3739962.1"/>
    </source>
</evidence>
<evidence type="ECO:0000313" key="2">
    <source>
        <dbReference type="Proteomes" id="UP001055811"/>
    </source>
</evidence>